<feature type="domain" description="4'-phosphopantetheinyl transferase" evidence="3">
    <location>
        <begin position="63"/>
        <end position="136"/>
    </location>
</feature>
<name>A0A1I1Q4X0_9RHOB</name>
<evidence type="ECO:0000313" key="4">
    <source>
        <dbReference type="EMBL" id="SFD14908.1"/>
    </source>
</evidence>
<dbReference type="Gene3D" id="3.90.470.20">
    <property type="entry name" value="4'-phosphopantetheinyl transferase domain"/>
    <property type="match status" value="1"/>
</dbReference>
<proteinExistence type="inferred from homology"/>
<dbReference type="Proteomes" id="UP000231644">
    <property type="component" value="Unassembled WGS sequence"/>
</dbReference>
<evidence type="ECO:0000313" key="5">
    <source>
        <dbReference type="Proteomes" id="UP000231644"/>
    </source>
</evidence>
<dbReference type="STRING" id="517719.SAMN05421762_3384"/>
<dbReference type="GO" id="GO:0019878">
    <property type="term" value="P:lysine biosynthetic process via aminoadipic acid"/>
    <property type="evidence" value="ECO:0007669"/>
    <property type="project" value="TreeGrafter"/>
</dbReference>
<gene>
    <name evidence="4" type="ORF">SAMN05421762_3384</name>
</gene>
<dbReference type="Pfam" id="PF01648">
    <property type="entry name" value="ACPS"/>
    <property type="match status" value="1"/>
</dbReference>
<organism evidence="4 5">
    <name type="scientific">Pseudooceanicola nitratireducens</name>
    <dbReference type="NCBI Taxonomy" id="517719"/>
    <lineage>
        <taxon>Bacteria</taxon>
        <taxon>Pseudomonadati</taxon>
        <taxon>Pseudomonadota</taxon>
        <taxon>Alphaproteobacteria</taxon>
        <taxon>Rhodobacterales</taxon>
        <taxon>Paracoccaceae</taxon>
        <taxon>Pseudooceanicola</taxon>
    </lineage>
</organism>
<dbReference type="InterPro" id="IPR050559">
    <property type="entry name" value="P-Pant_transferase_sf"/>
</dbReference>
<reference evidence="4 5" key="1">
    <citation type="submission" date="2016-10" db="EMBL/GenBank/DDBJ databases">
        <authorList>
            <person name="de Groot N.N."/>
        </authorList>
    </citation>
    <scope>NUCLEOTIDE SEQUENCE [LARGE SCALE GENOMIC DNA]</scope>
    <source>
        <strain evidence="4 5">DSM 29619</strain>
    </source>
</reference>
<keyword evidence="5" id="KW-1185">Reference proteome</keyword>
<dbReference type="GO" id="GO:0008897">
    <property type="term" value="F:holo-[acyl-carrier-protein] synthase activity"/>
    <property type="evidence" value="ECO:0007669"/>
    <property type="project" value="InterPro"/>
</dbReference>
<dbReference type="InterPro" id="IPR008278">
    <property type="entry name" value="4-PPantetheinyl_Trfase_dom"/>
</dbReference>
<comment type="similarity">
    <text evidence="1">Belongs to the P-Pant transferase superfamily. Gsp/Sfp/HetI/AcpT family.</text>
</comment>
<dbReference type="InterPro" id="IPR037143">
    <property type="entry name" value="4-PPantetheinyl_Trfase_dom_sf"/>
</dbReference>
<evidence type="ECO:0000256" key="1">
    <source>
        <dbReference type="ARBA" id="ARBA00010990"/>
    </source>
</evidence>
<protein>
    <submittedName>
        <fullName evidence="4">4'-phosphopantetheinyl transferase</fullName>
    </submittedName>
</protein>
<dbReference type="AlphaFoldDB" id="A0A1I1Q4X0"/>
<evidence type="ECO:0000259" key="3">
    <source>
        <dbReference type="Pfam" id="PF01648"/>
    </source>
</evidence>
<sequence>MVAHALCRRMLAKKSGCRAQDLRFVVGPRGKPELSPQTTRRHLLQPQPFAWTGGRGDGTGTDLGVDVEERRHSAPFAITRDSFAPAERSCLEAAVPGDRHGMFYDIWTLKEAYMKGTGLAMLMALDSFAVCPDPPSMVIPSPDRARQRWVLSTWDVGPTHSLSLAVLAQAGGVPEVNVVPPLHL</sequence>
<keyword evidence="2 4" id="KW-0808">Transferase</keyword>
<dbReference type="SUPFAM" id="SSF56214">
    <property type="entry name" value="4'-phosphopantetheinyl transferase"/>
    <property type="match status" value="1"/>
</dbReference>
<evidence type="ECO:0000256" key="2">
    <source>
        <dbReference type="ARBA" id="ARBA00022679"/>
    </source>
</evidence>
<accession>A0A1I1Q4X0</accession>
<dbReference type="GO" id="GO:0000287">
    <property type="term" value="F:magnesium ion binding"/>
    <property type="evidence" value="ECO:0007669"/>
    <property type="project" value="InterPro"/>
</dbReference>
<dbReference type="EMBL" id="FOLX01000002">
    <property type="protein sequence ID" value="SFD14908.1"/>
    <property type="molecule type" value="Genomic_DNA"/>
</dbReference>
<dbReference type="PANTHER" id="PTHR12215:SF10">
    <property type="entry name" value="L-AMINOADIPATE-SEMIALDEHYDE DEHYDROGENASE-PHOSPHOPANTETHEINYL TRANSFERASE"/>
    <property type="match status" value="1"/>
</dbReference>
<dbReference type="GO" id="GO:0005829">
    <property type="term" value="C:cytosol"/>
    <property type="evidence" value="ECO:0007669"/>
    <property type="project" value="TreeGrafter"/>
</dbReference>
<dbReference type="PANTHER" id="PTHR12215">
    <property type="entry name" value="PHOSPHOPANTETHEINE TRANSFERASE"/>
    <property type="match status" value="1"/>
</dbReference>